<dbReference type="InterPro" id="IPR002797">
    <property type="entry name" value="Polysacc_synth"/>
</dbReference>
<feature type="transmembrane region" description="Helical" evidence="6">
    <location>
        <begin position="24"/>
        <end position="46"/>
    </location>
</feature>
<feature type="transmembrane region" description="Helical" evidence="6">
    <location>
        <begin position="396"/>
        <end position="416"/>
    </location>
</feature>
<gene>
    <name evidence="7" type="ORF">KK083_28765</name>
</gene>
<dbReference type="EMBL" id="JAHESF010000051">
    <property type="protein sequence ID" value="MBT1700919.1"/>
    <property type="molecule type" value="Genomic_DNA"/>
</dbReference>
<organism evidence="7 8">
    <name type="scientific">Chryseosolibacter histidini</name>
    <dbReference type="NCBI Taxonomy" id="2782349"/>
    <lineage>
        <taxon>Bacteria</taxon>
        <taxon>Pseudomonadati</taxon>
        <taxon>Bacteroidota</taxon>
        <taxon>Cytophagia</taxon>
        <taxon>Cytophagales</taxon>
        <taxon>Chryseotaleaceae</taxon>
        <taxon>Chryseosolibacter</taxon>
    </lineage>
</organism>
<dbReference type="InterPro" id="IPR050833">
    <property type="entry name" value="Poly_Biosynth_Transport"/>
</dbReference>
<feature type="transmembrane region" description="Helical" evidence="6">
    <location>
        <begin position="188"/>
        <end position="208"/>
    </location>
</feature>
<dbReference type="PANTHER" id="PTHR30250:SF11">
    <property type="entry name" value="O-ANTIGEN TRANSPORTER-RELATED"/>
    <property type="match status" value="1"/>
</dbReference>
<feature type="transmembrane region" description="Helical" evidence="6">
    <location>
        <begin position="250"/>
        <end position="267"/>
    </location>
</feature>
<protein>
    <submittedName>
        <fullName evidence="7">Oligosaccharide flippase family protein</fullName>
    </submittedName>
</protein>
<evidence type="ECO:0000256" key="4">
    <source>
        <dbReference type="ARBA" id="ARBA00022989"/>
    </source>
</evidence>
<accession>A0AAP2DUK1</accession>
<dbReference type="Pfam" id="PF01943">
    <property type="entry name" value="Polysacc_synt"/>
    <property type="match status" value="1"/>
</dbReference>
<dbReference type="Proteomes" id="UP001319200">
    <property type="component" value="Unassembled WGS sequence"/>
</dbReference>
<evidence type="ECO:0000256" key="3">
    <source>
        <dbReference type="ARBA" id="ARBA00022692"/>
    </source>
</evidence>
<evidence type="ECO:0000313" key="8">
    <source>
        <dbReference type="Proteomes" id="UP001319200"/>
    </source>
</evidence>
<keyword evidence="3 6" id="KW-0812">Transmembrane</keyword>
<keyword evidence="4 6" id="KW-1133">Transmembrane helix</keyword>
<proteinExistence type="predicted"/>
<comment type="caution">
    <text evidence="7">The sequence shown here is derived from an EMBL/GenBank/DDBJ whole genome shotgun (WGS) entry which is preliminary data.</text>
</comment>
<feature type="transmembrane region" description="Helical" evidence="6">
    <location>
        <begin position="305"/>
        <end position="323"/>
    </location>
</feature>
<evidence type="ECO:0000256" key="1">
    <source>
        <dbReference type="ARBA" id="ARBA00004651"/>
    </source>
</evidence>
<dbReference type="AlphaFoldDB" id="A0AAP2DUK1"/>
<evidence type="ECO:0000256" key="6">
    <source>
        <dbReference type="SAM" id="Phobius"/>
    </source>
</evidence>
<feature type="transmembrane region" description="Helical" evidence="6">
    <location>
        <begin position="94"/>
        <end position="118"/>
    </location>
</feature>
<feature type="transmembrane region" description="Helical" evidence="6">
    <location>
        <begin position="343"/>
        <end position="363"/>
    </location>
</feature>
<feature type="transmembrane region" description="Helical" evidence="6">
    <location>
        <begin position="370"/>
        <end position="390"/>
    </location>
</feature>
<keyword evidence="5 6" id="KW-0472">Membrane</keyword>
<feature type="transmembrane region" description="Helical" evidence="6">
    <location>
        <begin position="52"/>
        <end position="73"/>
    </location>
</feature>
<keyword evidence="2" id="KW-1003">Cell membrane</keyword>
<sequence>MLKDIIYRIKNNRLLVKGLVDTNYYFLAQLSSKVIGILVIPIVARLCSIEEFAYYDLFMLVSSFLSLVATLGIDSGIAIKIVENKDDQKMQASLLVTALFVNTAILLLLWAIGVGVSYADVISSSSYPLMFIHGLFIYTIIYQYNYNIFSFVRWVGKAKEAAWINFSTYFLGIVLGFVLLLIKKEIGYYIAGIIIGNLIGTLLSTYIVRDYLFRLRARLEPAHLKDLMVLSLPYLPTYLSNYAMQFVDRLLVTSAFGMEGLGLYAIVNRLAQIPVFFIQMVANGFQPVIFSNYENEKGQALARMIFNVFWIALIPATAAISFFSNDLLLLFGGEKYLAAEKLLPYIIVSTFMLGSFYLFGFGYSLKRKTLYVTFITLAVVGMIYLLSVYFIKLTGINGVAQATFIATTLGAMVYVWGSEKMYAFGFQLKWMFLAMLASTMILIFVSL</sequence>
<reference evidence="7 8" key="1">
    <citation type="submission" date="2021-05" db="EMBL/GenBank/DDBJ databases">
        <title>A Polyphasic approach of four new species of the genus Ohtaekwangia: Ohtaekwangia histidinii sp. nov., Ohtaekwangia cretensis sp. nov., Ohtaekwangia indiensis sp. nov., Ohtaekwangia reichenbachii sp. nov. from diverse environment.</title>
        <authorList>
            <person name="Octaviana S."/>
        </authorList>
    </citation>
    <scope>NUCLEOTIDE SEQUENCE [LARGE SCALE GENOMIC DNA]</scope>
    <source>
        <strain evidence="7 8">PWU4</strain>
    </source>
</reference>
<evidence type="ECO:0000256" key="5">
    <source>
        <dbReference type="ARBA" id="ARBA00023136"/>
    </source>
</evidence>
<feature type="transmembrane region" description="Helical" evidence="6">
    <location>
        <begin position="428"/>
        <end position="446"/>
    </location>
</feature>
<name>A0AAP2DUK1_9BACT</name>
<dbReference type="GO" id="GO:0005886">
    <property type="term" value="C:plasma membrane"/>
    <property type="evidence" value="ECO:0007669"/>
    <property type="project" value="UniProtKB-SubCell"/>
</dbReference>
<evidence type="ECO:0000256" key="2">
    <source>
        <dbReference type="ARBA" id="ARBA00022475"/>
    </source>
</evidence>
<feature type="transmembrane region" description="Helical" evidence="6">
    <location>
        <begin position="130"/>
        <end position="149"/>
    </location>
</feature>
<dbReference type="RefSeq" id="WP_254169607.1">
    <property type="nucleotide sequence ID" value="NZ_JAHESF010000051.1"/>
</dbReference>
<feature type="transmembrane region" description="Helical" evidence="6">
    <location>
        <begin position="273"/>
        <end position="293"/>
    </location>
</feature>
<comment type="subcellular location">
    <subcellularLocation>
        <location evidence="1">Cell membrane</location>
        <topology evidence="1">Multi-pass membrane protein</topology>
    </subcellularLocation>
</comment>
<feature type="transmembrane region" description="Helical" evidence="6">
    <location>
        <begin position="161"/>
        <end position="182"/>
    </location>
</feature>
<evidence type="ECO:0000313" key="7">
    <source>
        <dbReference type="EMBL" id="MBT1700919.1"/>
    </source>
</evidence>
<dbReference type="PANTHER" id="PTHR30250">
    <property type="entry name" value="PST FAMILY PREDICTED COLANIC ACID TRANSPORTER"/>
    <property type="match status" value="1"/>
</dbReference>
<keyword evidence="8" id="KW-1185">Reference proteome</keyword>